<dbReference type="PANTHER" id="PTHR43685">
    <property type="entry name" value="GLYCOSYLTRANSFERASE"/>
    <property type="match status" value="1"/>
</dbReference>
<evidence type="ECO:0000256" key="2">
    <source>
        <dbReference type="ARBA" id="ARBA00022676"/>
    </source>
</evidence>
<evidence type="ECO:0000313" key="6">
    <source>
        <dbReference type="Proteomes" id="UP000500767"/>
    </source>
</evidence>
<dbReference type="Proteomes" id="UP000500767">
    <property type="component" value="Chromosome"/>
</dbReference>
<evidence type="ECO:0000313" key="5">
    <source>
        <dbReference type="EMBL" id="QKE90939.1"/>
    </source>
</evidence>
<dbReference type="SUPFAM" id="SSF53448">
    <property type="entry name" value="Nucleotide-diphospho-sugar transferases"/>
    <property type="match status" value="1"/>
</dbReference>
<dbReference type="KEGG" id="lck:HN018_13615"/>
<reference evidence="5 6" key="1">
    <citation type="journal article" date="2014" name="World J. Microbiol. Biotechnol.">
        <title>Biodiversity and physiological characteristics of Antarctic and Arctic lichens-associated bacteria.</title>
        <authorList>
            <person name="Lee Y.M."/>
            <person name="Kim E.H."/>
            <person name="Lee H.K."/>
            <person name="Hong S.G."/>
        </authorList>
    </citation>
    <scope>NUCLEOTIDE SEQUENCE [LARGE SCALE GENOMIC DNA]</scope>
    <source>
        <strain evidence="5 6">PAMC 26569</strain>
    </source>
</reference>
<dbReference type="InterPro" id="IPR029044">
    <property type="entry name" value="Nucleotide-diphossugar_trans"/>
</dbReference>
<protein>
    <submittedName>
        <fullName evidence="5">Glycosyltransferase family 2 protein</fullName>
    </submittedName>
</protein>
<dbReference type="GO" id="GO:0016757">
    <property type="term" value="F:glycosyltransferase activity"/>
    <property type="evidence" value="ECO:0007669"/>
    <property type="project" value="UniProtKB-KW"/>
</dbReference>
<name>A0A6M8HR34_9PROT</name>
<dbReference type="Pfam" id="PF00535">
    <property type="entry name" value="Glycos_transf_2"/>
    <property type="match status" value="1"/>
</dbReference>
<dbReference type="RefSeq" id="WP_171836662.1">
    <property type="nucleotide sequence ID" value="NZ_CP053708.1"/>
</dbReference>
<comment type="similarity">
    <text evidence="1">Belongs to the glycosyltransferase 2 family.</text>
</comment>
<dbReference type="AlphaFoldDB" id="A0A6M8HR34"/>
<dbReference type="InterPro" id="IPR001173">
    <property type="entry name" value="Glyco_trans_2-like"/>
</dbReference>
<gene>
    <name evidence="5" type="ORF">HN018_13615</name>
</gene>
<keyword evidence="3 5" id="KW-0808">Transferase</keyword>
<evidence type="ECO:0000259" key="4">
    <source>
        <dbReference type="Pfam" id="PF00535"/>
    </source>
</evidence>
<dbReference type="InterPro" id="IPR050834">
    <property type="entry name" value="Glycosyltransf_2"/>
</dbReference>
<accession>A0A6M8HR34</accession>
<dbReference type="CDD" id="cd00761">
    <property type="entry name" value="Glyco_tranf_GTA_type"/>
    <property type="match status" value="1"/>
</dbReference>
<proteinExistence type="inferred from homology"/>
<keyword evidence="6" id="KW-1185">Reference proteome</keyword>
<dbReference type="Gene3D" id="3.90.550.10">
    <property type="entry name" value="Spore Coat Polysaccharide Biosynthesis Protein SpsA, Chain A"/>
    <property type="match status" value="1"/>
</dbReference>
<feature type="domain" description="Glycosyltransferase 2-like" evidence="4">
    <location>
        <begin position="9"/>
        <end position="133"/>
    </location>
</feature>
<dbReference type="EMBL" id="CP053708">
    <property type="protein sequence ID" value="QKE90939.1"/>
    <property type="molecule type" value="Genomic_DNA"/>
</dbReference>
<evidence type="ECO:0000256" key="1">
    <source>
        <dbReference type="ARBA" id="ARBA00006739"/>
    </source>
</evidence>
<evidence type="ECO:0000256" key="3">
    <source>
        <dbReference type="ARBA" id="ARBA00022679"/>
    </source>
</evidence>
<keyword evidence="2" id="KW-0328">Glycosyltransferase</keyword>
<dbReference type="PANTHER" id="PTHR43685:SF5">
    <property type="entry name" value="GLYCOSYLTRANSFERASE EPSE-RELATED"/>
    <property type="match status" value="1"/>
</dbReference>
<sequence>MNGIDSVAIIIPTFNAEAFMIRAITSAQAQTCPADEIIIVDDCSTDDTRAILDRIAGEDPRVRVVLMPRNGGPSAARNAGIRLATSRWLAILDADDAFAPERLAELVPFAIATQADVVTDNLAFYDAQAGQVTGTGLADDAIIPDRPIGLRDFLEHNRADGKSFDWGLLKPLFRRQALIDNGLFYNPEVRHGEDFQLAVELLMAGLTFRILNRPLYLYTQRQGAVSGRASGMTRTTVAYGTLKDAALEMSRDERLKSDPELVELFRIRAHGLARLDDADFVSKALHGGKIGQIVRRCLNDPAFLPRMLRQIGTALRRRLRV</sequence>
<organism evidence="5 6">
    <name type="scientific">Lichenicola cladoniae</name>
    <dbReference type="NCBI Taxonomy" id="1484109"/>
    <lineage>
        <taxon>Bacteria</taxon>
        <taxon>Pseudomonadati</taxon>
        <taxon>Pseudomonadota</taxon>
        <taxon>Alphaproteobacteria</taxon>
        <taxon>Acetobacterales</taxon>
        <taxon>Acetobacteraceae</taxon>
        <taxon>Lichenicola</taxon>
    </lineage>
</organism>